<feature type="region of interest" description="Disordered" evidence="1">
    <location>
        <begin position="98"/>
        <end position="125"/>
    </location>
</feature>
<proteinExistence type="predicted"/>
<dbReference type="Proteomes" id="UP000683360">
    <property type="component" value="Unassembled WGS sequence"/>
</dbReference>
<evidence type="ECO:0000313" key="4">
    <source>
        <dbReference type="Proteomes" id="UP000683360"/>
    </source>
</evidence>
<dbReference type="InterPro" id="IPR013087">
    <property type="entry name" value="Znf_C2H2_type"/>
</dbReference>
<accession>A0A8S3RG50</accession>
<name>A0A8S3RG50_MYTED</name>
<keyword evidence="4" id="KW-1185">Reference proteome</keyword>
<evidence type="ECO:0000256" key="1">
    <source>
        <dbReference type="SAM" id="MobiDB-lite"/>
    </source>
</evidence>
<dbReference type="EMBL" id="CAJPWZ010001072">
    <property type="protein sequence ID" value="CAG2207192.1"/>
    <property type="molecule type" value="Genomic_DNA"/>
</dbReference>
<organism evidence="3 4">
    <name type="scientific">Mytilus edulis</name>
    <name type="common">Blue mussel</name>
    <dbReference type="NCBI Taxonomy" id="6550"/>
    <lineage>
        <taxon>Eukaryota</taxon>
        <taxon>Metazoa</taxon>
        <taxon>Spiralia</taxon>
        <taxon>Lophotrochozoa</taxon>
        <taxon>Mollusca</taxon>
        <taxon>Bivalvia</taxon>
        <taxon>Autobranchia</taxon>
        <taxon>Pteriomorphia</taxon>
        <taxon>Mytilida</taxon>
        <taxon>Mytiloidea</taxon>
        <taxon>Mytilidae</taxon>
        <taxon>Mytilinae</taxon>
        <taxon>Mytilus</taxon>
    </lineage>
</organism>
<feature type="domain" description="C2H2-type" evidence="2">
    <location>
        <begin position="80"/>
        <end position="101"/>
    </location>
</feature>
<evidence type="ECO:0000313" key="3">
    <source>
        <dbReference type="EMBL" id="CAG2207192.1"/>
    </source>
</evidence>
<dbReference type="PROSITE" id="PS00028">
    <property type="entry name" value="ZINC_FINGER_C2H2_1"/>
    <property type="match status" value="1"/>
</dbReference>
<sequence>MSRSILCLSDKFTEKVGSLNAKDNIPHEVEVEMEKIFSAAACLNASFLLPDSEEDISALAAKKPKQKELNNSATAHGYECPLCNKYLKTLSGFRGHTSKQHGRQDLKAYDHRVTNSASTRSEEKSNKVEVKKKKIQMVNAISRNVFLQFHKVRLSKSVTEAYSTLFNSNEFLESDFKNFKQVFILELIDQLLNQQCLHETQKSNIQQSELSDKDQSILFYISGFIIRACSKKCCKLTGEKKGSKMACIDRLRLQSSTSSFITRFSKWTIKNDRGGLIVQCDNFYLLIREFEMVVKKNIPSNICASSFLCKKLQENIMESYMVKYYSEKVFT</sequence>
<dbReference type="AlphaFoldDB" id="A0A8S3RG50"/>
<feature type="compositionally biased region" description="Basic and acidic residues" evidence="1">
    <location>
        <begin position="102"/>
        <end position="113"/>
    </location>
</feature>
<reference evidence="3" key="1">
    <citation type="submission" date="2021-03" db="EMBL/GenBank/DDBJ databases">
        <authorList>
            <person name="Bekaert M."/>
        </authorList>
    </citation>
    <scope>NUCLEOTIDE SEQUENCE</scope>
</reference>
<evidence type="ECO:0000259" key="2">
    <source>
        <dbReference type="PROSITE" id="PS00028"/>
    </source>
</evidence>
<dbReference type="OrthoDB" id="10399796at2759"/>
<comment type="caution">
    <text evidence="3">The sequence shown here is derived from an EMBL/GenBank/DDBJ whole genome shotgun (WGS) entry which is preliminary data.</text>
</comment>
<gene>
    <name evidence="3" type="ORF">MEDL_21523</name>
</gene>
<protein>
    <recommendedName>
        <fullName evidence="2">C2H2-type domain-containing protein</fullName>
    </recommendedName>
</protein>